<evidence type="ECO:0000313" key="1">
    <source>
        <dbReference type="EMBL" id="ABG59931.1"/>
    </source>
</evidence>
<dbReference type="Gene3D" id="1.25.40.10">
    <property type="entry name" value="Tetratricopeptide repeat domain"/>
    <property type="match status" value="1"/>
</dbReference>
<dbReference type="InterPro" id="IPR011990">
    <property type="entry name" value="TPR-like_helical_dom_sf"/>
</dbReference>
<keyword evidence="1" id="KW-0449">Lipoprotein</keyword>
<dbReference type="SMR" id="A0A6N4SU59"/>
<protein>
    <submittedName>
        <fullName evidence="1">Probable outer membrane lipoprotein P61</fullName>
    </submittedName>
</protein>
<dbReference type="KEGG" id="chu:CHU_2679"/>
<accession>A0A6N4SU59</accession>
<keyword evidence="2" id="KW-1185">Reference proteome</keyword>
<evidence type="ECO:0000313" key="2">
    <source>
        <dbReference type="Proteomes" id="UP000001822"/>
    </source>
</evidence>
<organism evidence="1 2">
    <name type="scientific">Cytophaga hutchinsonii (strain ATCC 33406 / DSM 1761 / CIP 103989 / NBRC 15051 / NCIMB 9469 / D465)</name>
    <dbReference type="NCBI Taxonomy" id="269798"/>
    <lineage>
        <taxon>Bacteria</taxon>
        <taxon>Pseudomonadati</taxon>
        <taxon>Bacteroidota</taxon>
        <taxon>Cytophagia</taxon>
        <taxon>Cytophagales</taxon>
        <taxon>Cytophagaceae</taxon>
        <taxon>Cytophaga</taxon>
    </lineage>
</organism>
<sequence length="597" mass="65502">MILNRQTVALMTAGLLAFNSCSLKQMVKMAKDQELTVTPSPLEVHGDSVAFDISATLPVKMLKKNKIYSVSTFYKSGDNKVELGSFDFVSTDYPDAKTTAPQIKKHQAFAYKPEIGNGDLLAVGTASNLDKTKTKSTEEFPIAKGLITTSRLVKDYSYVAYADHGYNNKEELIASTVNFYFEQGKSVLRSSEMKGQNAKFLDAFITAKHVTRTISVIGQHSPEGTETKNTNLANERSVVIEKYVKARMKHFKQDSLVNTIQFVTKGDIKDFEPMKAEIAKSTKLTPEQKSELLNIIAGSGDFTSKQQQIEKLPYYNKSVLAQLYPSLRTARTEIWTVKPKKTDAQISLLAGQITSGKVSVDTLSVEELGYAGTLTPILSEKAAIYEALAKKTDNWVAYNNLGAVYVEMAKVEVDQNKKTELVNKAINTLEMSIKKQDNGEAHVNLASAYILSGVKTSARDEANKAVASNASDAVKKGANGILGTVDIKDGKYELALQDFSKSNDSIQVKFNTALASLLKKDFNTAKAGFANYTAAAPNDAAGFYLAAVTAARLKDEATLTTNLKKAKQLSPKFGERAVSDMEFYDYWNSDNFKNALK</sequence>
<dbReference type="Proteomes" id="UP000001822">
    <property type="component" value="Chromosome"/>
</dbReference>
<gene>
    <name evidence="1" type="ordered locus">CHU_2679</name>
</gene>
<proteinExistence type="predicted"/>
<dbReference type="EMBL" id="CP000383">
    <property type="protein sequence ID" value="ABG59931.1"/>
    <property type="molecule type" value="Genomic_DNA"/>
</dbReference>
<reference evidence="1 2" key="1">
    <citation type="journal article" date="2007" name="Appl. Environ. Microbiol.">
        <title>Genome sequence of the cellulolytic gliding bacterium Cytophaga hutchinsonii.</title>
        <authorList>
            <person name="Xie G."/>
            <person name="Bruce D.C."/>
            <person name="Challacombe J.F."/>
            <person name="Chertkov O."/>
            <person name="Detter J.C."/>
            <person name="Gilna P."/>
            <person name="Han C.S."/>
            <person name="Lucas S."/>
            <person name="Misra M."/>
            <person name="Myers G.L."/>
            <person name="Richardson P."/>
            <person name="Tapia R."/>
            <person name="Thayer N."/>
            <person name="Thompson L.S."/>
            <person name="Brettin T.S."/>
            <person name="Henrissat B."/>
            <person name="Wilson D.B."/>
            <person name="McBride M.J."/>
        </authorList>
    </citation>
    <scope>NUCLEOTIDE SEQUENCE [LARGE SCALE GENOMIC DNA]</scope>
    <source>
        <strain evidence="2">ATCC 33406 / DSM 1761 / CIP 103989 / NBRC 15051 / NCIMB 9469 / D465</strain>
    </source>
</reference>
<dbReference type="OrthoDB" id="1489296at2"/>
<dbReference type="SUPFAM" id="SSF48452">
    <property type="entry name" value="TPR-like"/>
    <property type="match status" value="1"/>
</dbReference>
<name>A0A6N4SU59_CYTH3</name>
<dbReference type="RefSeq" id="WP_011586041.1">
    <property type="nucleotide sequence ID" value="NC_008255.1"/>
</dbReference>
<dbReference type="AlphaFoldDB" id="A0A6N4SU59"/>